<feature type="transmembrane region" description="Helical" evidence="1">
    <location>
        <begin position="51"/>
        <end position="71"/>
    </location>
</feature>
<gene>
    <name evidence="2" type="ORF">CHR60_14370</name>
</gene>
<organism evidence="2 3">
    <name type="scientific">Faecalibacterium prausnitzii</name>
    <dbReference type="NCBI Taxonomy" id="853"/>
    <lineage>
        <taxon>Bacteria</taxon>
        <taxon>Bacillati</taxon>
        <taxon>Bacillota</taxon>
        <taxon>Clostridia</taxon>
        <taxon>Eubacteriales</taxon>
        <taxon>Oscillospiraceae</taxon>
        <taxon>Faecalibacterium</taxon>
    </lineage>
</organism>
<evidence type="ECO:0000313" key="3">
    <source>
        <dbReference type="Proteomes" id="UP000220904"/>
    </source>
</evidence>
<feature type="transmembrane region" description="Helical" evidence="1">
    <location>
        <begin position="92"/>
        <end position="121"/>
    </location>
</feature>
<comment type="caution">
    <text evidence="2">The sequence shown here is derived from an EMBL/GenBank/DDBJ whole genome shotgun (WGS) entry which is preliminary data.</text>
</comment>
<evidence type="ECO:0008006" key="4">
    <source>
        <dbReference type="Google" id="ProtNLM"/>
    </source>
</evidence>
<feature type="transmembrane region" description="Helical" evidence="1">
    <location>
        <begin position="181"/>
        <end position="200"/>
    </location>
</feature>
<feature type="transmembrane region" description="Helical" evidence="1">
    <location>
        <begin position="150"/>
        <end position="169"/>
    </location>
</feature>
<protein>
    <recommendedName>
        <fullName evidence="4">DUF4386 domain-containing protein</fullName>
    </recommendedName>
</protein>
<dbReference type="OrthoDB" id="1855683at2"/>
<keyword evidence="1" id="KW-1133">Transmembrane helix</keyword>
<evidence type="ECO:0000313" key="2">
    <source>
        <dbReference type="EMBL" id="PDX85647.1"/>
    </source>
</evidence>
<dbReference type="EMBL" id="NOUV01000020">
    <property type="protein sequence ID" value="PDX85647.1"/>
    <property type="molecule type" value="Genomic_DNA"/>
</dbReference>
<accession>A0A2A7B2K9</accession>
<keyword evidence="1" id="KW-0812">Transmembrane</keyword>
<proteinExistence type="predicted"/>
<feature type="transmembrane region" description="Helical" evidence="1">
    <location>
        <begin position="9"/>
        <end position="31"/>
    </location>
</feature>
<keyword evidence="1" id="KW-0472">Membrane</keyword>
<dbReference type="Pfam" id="PF20599">
    <property type="entry name" value="DUF6796"/>
    <property type="match status" value="1"/>
</dbReference>
<name>A0A2A7B2K9_9FIRM</name>
<sequence length="244" mass="27417">MKMSKEKRALIAGMIGCLLYVIGDFLFSATGKSQSTESIGLMVKVAYLDMATWRMVVSIICGVLGTALYYIGFHQMWKLLKQRLTQPKQQKWVKLFQIAYLTGTVCWGYVHAMFMNVALIFKFTFEKYGDMHAAAEIANKVFYCNAAPLLAAYILCDVLLSIVMLVMIWKRMLPLKNTAQRILASFCNPIVFTGIVGNLFTLLPWPLDQIDHGTESAGHLLVLVLGLVLLREKAKCGECKETVQ</sequence>
<dbReference type="Proteomes" id="UP000220904">
    <property type="component" value="Unassembled WGS sequence"/>
</dbReference>
<dbReference type="RefSeq" id="WP_097793589.1">
    <property type="nucleotide sequence ID" value="NZ_NOUV01000020.1"/>
</dbReference>
<evidence type="ECO:0000256" key="1">
    <source>
        <dbReference type="SAM" id="Phobius"/>
    </source>
</evidence>
<dbReference type="InterPro" id="IPR046475">
    <property type="entry name" value="DUF6796"/>
</dbReference>
<reference evidence="2 3" key="1">
    <citation type="journal article" date="2017" name="Front. Microbiol.">
        <title>New Insights into the Diversity of the Genus Faecalibacterium.</title>
        <authorList>
            <person name="Benevides L."/>
            <person name="Burman S."/>
            <person name="Martin R."/>
            <person name="Robert V."/>
            <person name="Thomas M."/>
            <person name="Miquel S."/>
            <person name="Chain F."/>
            <person name="Sokol H."/>
            <person name="Bermudez-Humaran L.G."/>
            <person name="Morrison M."/>
            <person name="Langella P."/>
            <person name="Azevedo V.A."/>
            <person name="Chatel J.M."/>
            <person name="Soares S."/>
        </authorList>
    </citation>
    <scope>NUCLEOTIDE SEQUENCE [LARGE SCALE GENOMIC DNA]</scope>
    <source>
        <strain evidence="2 3">AHMP21</strain>
    </source>
</reference>
<dbReference type="AlphaFoldDB" id="A0A2A7B2K9"/>